<dbReference type="Gramene" id="PNT66050">
    <property type="protein sequence ID" value="PNT66050"/>
    <property type="gene ID" value="BRADI_3g06258v3"/>
</dbReference>
<dbReference type="InParanoid" id="A0A2K2CVJ5"/>
<dbReference type="EMBL" id="CM000882">
    <property type="protein sequence ID" value="PNT66050.1"/>
    <property type="molecule type" value="Genomic_DNA"/>
</dbReference>
<feature type="region of interest" description="Disordered" evidence="1">
    <location>
        <begin position="1"/>
        <end position="23"/>
    </location>
</feature>
<feature type="compositionally biased region" description="Gly residues" evidence="1">
    <location>
        <begin position="67"/>
        <end position="81"/>
    </location>
</feature>
<feature type="compositionally biased region" description="Basic and acidic residues" evidence="1">
    <location>
        <begin position="1"/>
        <end position="12"/>
    </location>
</feature>
<organism evidence="2">
    <name type="scientific">Brachypodium distachyon</name>
    <name type="common">Purple false brome</name>
    <name type="synonym">Trachynia distachya</name>
    <dbReference type="NCBI Taxonomy" id="15368"/>
    <lineage>
        <taxon>Eukaryota</taxon>
        <taxon>Viridiplantae</taxon>
        <taxon>Streptophyta</taxon>
        <taxon>Embryophyta</taxon>
        <taxon>Tracheophyta</taxon>
        <taxon>Spermatophyta</taxon>
        <taxon>Magnoliopsida</taxon>
        <taxon>Liliopsida</taxon>
        <taxon>Poales</taxon>
        <taxon>Poaceae</taxon>
        <taxon>BOP clade</taxon>
        <taxon>Pooideae</taxon>
        <taxon>Stipodae</taxon>
        <taxon>Brachypodieae</taxon>
        <taxon>Brachypodium</taxon>
    </lineage>
</organism>
<reference evidence="3" key="3">
    <citation type="submission" date="2018-08" db="UniProtKB">
        <authorList>
            <consortium name="EnsemblPlants"/>
        </authorList>
    </citation>
    <scope>IDENTIFICATION</scope>
    <source>
        <strain evidence="3">cv. Bd21</strain>
    </source>
</reference>
<sequence length="248" mass="25812">MESHHIRRDRQGGEPPDDEQILAGQHEVAGDGLLGPWRSLGVYADSGTRHQSDVGLAGREGGDDVGAVGGRRGGPDGGVDGQHGVQIVVLDSRIAPHGRFHVGNLFAGGEVEQRISPARRMELDDEPAARKGAAEARAGDVEGFLLVGGSSEDPEVGGARGGRHEEPGELGLVLPLHRDGAPVPTDGGGVDAVVEGWEGAEDESQDVFVEGRPRRRRHGLAGGEGGVFRLGFLRGKGETICCGTAGRQ</sequence>
<evidence type="ECO:0000313" key="2">
    <source>
        <dbReference type="EMBL" id="PNT66050.1"/>
    </source>
</evidence>
<name>A0A2K2CVJ5_BRADI</name>
<dbReference type="Proteomes" id="UP000008810">
    <property type="component" value="Chromosome 3"/>
</dbReference>
<accession>A0A2K2CVJ5</accession>
<keyword evidence="4" id="KW-1185">Reference proteome</keyword>
<feature type="region of interest" description="Disordered" evidence="1">
    <location>
        <begin position="48"/>
        <end position="82"/>
    </location>
</feature>
<protein>
    <submittedName>
        <fullName evidence="2 3">Uncharacterized protein</fullName>
    </submittedName>
</protein>
<evidence type="ECO:0000256" key="1">
    <source>
        <dbReference type="SAM" id="MobiDB-lite"/>
    </source>
</evidence>
<reference evidence="2" key="2">
    <citation type="submission" date="2017-06" db="EMBL/GenBank/DDBJ databases">
        <title>WGS assembly of Brachypodium distachyon.</title>
        <authorList>
            <consortium name="The International Brachypodium Initiative"/>
            <person name="Lucas S."/>
            <person name="Harmon-Smith M."/>
            <person name="Lail K."/>
            <person name="Tice H."/>
            <person name="Grimwood J."/>
            <person name="Bruce D."/>
            <person name="Barry K."/>
            <person name="Shu S."/>
            <person name="Lindquist E."/>
            <person name="Wang M."/>
            <person name="Pitluck S."/>
            <person name="Vogel J.P."/>
            <person name="Garvin D.F."/>
            <person name="Mockler T.C."/>
            <person name="Schmutz J."/>
            <person name="Rokhsar D."/>
            <person name="Bevan M.W."/>
        </authorList>
    </citation>
    <scope>NUCLEOTIDE SEQUENCE</scope>
    <source>
        <strain evidence="2">Bd21</strain>
    </source>
</reference>
<evidence type="ECO:0000313" key="4">
    <source>
        <dbReference type="Proteomes" id="UP000008810"/>
    </source>
</evidence>
<evidence type="ECO:0000313" key="3">
    <source>
        <dbReference type="EnsemblPlants" id="PNT66050"/>
    </source>
</evidence>
<proteinExistence type="predicted"/>
<dbReference type="EnsemblPlants" id="PNT66050">
    <property type="protein sequence ID" value="PNT66050"/>
    <property type="gene ID" value="BRADI_3g06258v3"/>
</dbReference>
<reference evidence="2 3" key="1">
    <citation type="journal article" date="2010" name="Nature">
        <title>Genome sequencing and analysis of the model grass Brachypodium distachyon.</title>
        <authorList>
            <consortium name="International Brachypodium Initiative"/>
        </authorList>
    </citation>
    <scope>NUCLEOTIDE SEQUENCE [LARGE SCALE GENOMIC DNA]</scope>
    <source>
        <strain evidence="2 3">Bd21</strain>
    </source>
</reference>
<gene>
    <name evidence="2" type="ORF">BRADI_3g06258v3</name>
</gene>
<dbReference type="AlphaFoldDB" id="A0A2K2CVJ5"/>